<comment type="similarity">
    <text evidence="1">Belongs to the 2Fe2S plant-type ferredoxin family.</text>
</comment>
<dbReference type="PANTHER" id="PTHR43112:SF3">
    <property type="entry name" value="FERREDOXIN-2, CHLOROPLASTIC"/>
    <property type="match status" value="1"/>
</dbReference>
<dbReference type="GO" id="GO:0051537">
    <property type="term" value="F:2 iron, 2 sulfur cluster binding"/>
    <property type="evidence" value="ECO:0007669"/>
    <property type="project" value="UniProtKB-KW"/>
</dbReference>
<dbReference type="GO" id="GO:0046872">
    <property type="term" value="F:metal ion binding"/>
    <property type="evidence" value="ECO:0007669"/>
    <property type="project" value="UniProtKB-KW"/>
</dbReference>
<keyword evidence="7" id="KW-0411">Iron-sulfur</keyword>
<keyword evidence="5" id="KW-0249">Electron transport</keyword>
<dbReference type="EMBL" id="BLAY01000018">
    <property type="protein sequence ID" value="GET36804.1"/>
    <property type="molecule type" value="Genomic_DNA"/>
</dbReference>
<evidence type="ECO:0000256" key="3">
    <source>
        <dbReference type="ARBA" id="ARBA00022714"/>
    </source>
</evidence>
<evidence type="ECO:0000259" key="9">
    <source>
        <dbReference type="PROSITE" id="PS51085"/>
    </source>
</evidence>
<gene>
    <name evidence="10" type="ORF">MiSe_15560</name>
</gene>
<dbReference type="RefSeq" id="WP_226577147.1">
    <property type="nucleotide sequence ID" value="NZ_BLAY01000018.1"/>
</dbReference>
<keyword evidence="6" id="KW-0408">Iron</keyword>
<evidence type="ECO:0000256" key="1">
    <source>
        <dbReference type="ARBA" id="ARBA00007874"/>
    </source>
</evidence>
<dbReference type="AlphaFoldDB" id="A0AAV3WFP3"/>
<comment type="cofactor">
    <cofactor evidence="8">
        <name>[2Fe-2S] cluster</name>
        <dbReference type="ChEBI" id="CHEBI:190135"/>
    </cofactor>
</comment>
<dbReference type="InterPro" id="IPR012675">
    <property type="entry name" value="Beta-grasp_dom_sf"/>
</dbReference>
<evidence type="ECO:0000256" key="8">
    <source>
        <dbReference type="ARBA" id="ARBA00034078"/>
    </source>
</evidence>
<sequence length="100" mass="11213">MTTTYKVRLQNKKRNLDVVIDVPEDTYIFDAAEEADIDLPSSCRSGSCSSCVGKVVEGEIDQSDQNFLDEEQMAKGFALLCVTYPRSDVTIRTHQEAYLV</sequence>
<dbReference type="InterPro" id="IPR001041">
    <property type="entry name" value="2Fe-2S_ferredoxin-type"/>
</dbReference>
<feature type="domain" description="2Fe-2S ferredoxin-type" evidence="9">
    <location>
        <begin position="5"/>
        <end position="97"/>
    </location>
</feature>
<evidence type="ECO:0000313" key="11">
    <source>
        <dbReference type="Proteomes" id="UP001050975"/>
    </source>
</evidence>
<dbReference type="GO" id="GO:0022900">
    <property type="term" value="P:electron transport chain"/>
    <property type="evidence" value="ECO:0007669"/>
    <property type="project" value="InterPro"/>
</dbReference>
<dbReference type="InterPro" id="IPR036010">
    <property type="entry name" value="2Fe-2S_ferredoxin-like_sf"/>
</dbReference>
<dbReference type="InterPro" id="IPR006058">
    <property type="entry name" value="2Fe2S_fd_BS"/>
</dbReference>
<dbReference type="PROSITE" id="PS00197">
    <property type="entry name" value="2FE2S_FER_1"/>
    <property type="match status" value="1"/>
</dbReference>
<name>A0AAV3WFP3_9CYAN</name>
<dbReference type="SUPFAM" id="SSF54292">
    <property type="entry name" value="2Fe-2S ferredoxin-like"/>
    <property type="match status" value="1"/>
</dbReference>
<dbReference type="NCBIfam" id="TIGR02008">
    <property type="entry name" value="fdx_plant"/>
    <property type="match status" value="1"/>
</dbReference>
<dbReference type="Pfam" id="PF00111">
    <property type="entry name" value="Fer2"/>
    <property type="match status" value="1"/>
</dbReference>
<protein>
    <submittedName>
        <fullName evidence="10">2Fe-2S ferredoxin</fullName>
    </submittedName>
</protein>
<comment type="caution">
    <text evidence="10">The sequence shown here is derived from an EMBL/GenBank/DDBJ whole genome shotgun (WGS) entry which is preliminary data.</text>
</comment>
<keyword evidence="11" id="KW-1185">Reference proteome</keyword>
<accession>A0AAV3WFP3</accession>
<evidence type="ECO:0000256" key="2">
    <source>
        <dbReference type="ARBA" id="ARBA00022448"/>
    </source>
</evidence>
<evidence type="ECO:0000256" key="5">
    <source>
        <dbReference type="ARBA" id="ARBA00022982"/>
    </source>
</evidence>
<dbReference type="Proteomes" id="UP001050975">
    <property type="component" value="Unassembled WGS sequence"/>
</dbReference>
<dbReference type="InterPro" id="IPR010241">
    <property type="entry name" value="Fd_pln"/>
</dbReference>
<evidence type="ECO:0000313" key="10">
    <source>
        <dbReference type="EMBL" id="GET36804.1"/>
    </source>
</evidence>
<dbReference type="GO" id="GO:0009055">
    <property type="term" value="F:electron transfer activity"/>
    <property type="evidence" value="ECO:0007669"/>
    <property type="project" value="InterPro"/>
</dbReference>
<proteinExistence type="inferred from homology"/>
<keyword evidence="3" id="KW-0001">2Fe-2S</keyword>
<dbReference type="PANTHER" id="PTHR43112">
    <property type="entry name" value="FERREDOXIN"/>
    <property type="match status" value="1"/>
</dbReference>
<keyword evidence="2" id="KW-0813">Transport</keyword>
<dbReference type="CDD" id="cd00207">
    <property type="entry name" value="fer2"/>
    <property type="match status" value="1"/>
</dbReference>
<evidence type="ECO:0000256" key="4">
    <source>
        <dbReference type="ARBA" id="ARBA00022723"/>
    </source>
</evidence>
<dbReference type="Gene3D" id="3.10.20.30">
    <property type="match status" value="1"/>
</dbReference>
<keyword evidence="4" id="KW-0479">Metal-binding</keyword>
<reference evidence="10" key="1">
    <citation type="submission" date="2019-10" db="EMBL/GenBank/DDBJ databases">
        <title>Draft genome sequece of Microseira wollei NIES-4236.</title>
        <authorList>
            <person name="Yamaguchi H."/>
            <person name="Suzuki S."/>
            <person name="Kawachi M."/>
        </authorList>
    </citation>
    <scope>NUCLEOTIDE SEQUENCE</scope>
    <source>
        <strain evidence="10">NIES-4236</strain>
    </source>
</reference>
<organism evidence="10 11">
    <name type="scientific">Microseira wollei NIES-4236</name>
    <dbReference type="NCBI Taxonomy" id="2530354"/>
    <lineage>
        <taxon>Bacteria</taxon>
        <taxon>Bacillati</taxon>
        <taxon>Cyanobacteriota</taxon>
        <taxon>Cyanophyceae</taxon>
        <taxon>Oscillatoriophycideae</taxon>
        <taxon>Aerosakkonematales</taxon>
        <taxon>Aerosakkonemataceae</taxon>
        <taxon>Microseira</taxon>
    </lineage>
</organism>
<evidence type="ECO:0000256" key="7">
    <source>
        <dbReference type="ARBA" id="ARBA00023014"/>
    </source>
</evidence>
<evidence type="ECO:0000256" key="6">
    <source>
        <dbReference type="ARBA" id="ARBA00023004"/>
    </source>
</evidence>
<dbReference type="PROSITE" id="PS51085">
    <property type="entry name" value="2FE2S_FER_2"/>
    <property type="match status" value="1"/>
</dbReference>